<sequence>MLTYIFLSKLYLINTFSTYKNGKLFRHTKLCI</sequence>
<accession>A0A0E9RVB7</accession>
<dbReference type="EMBL" id="GBXM01076364">
    <property type="protein sequence ID" value="JAH32213.1"/>
    <property type="molecule type" value="Transcribed_RNA"/>
</dbReference>
<dbReference type="AlphaFoldDB" id="A0A0E9RVB7"/>
<proteinExistence type="predicted"/>
<name>A0A0E9RVB7_ANGAN</name>
<reference evidence="1" key="2">
    <citation type="journal article" date="2015" name="Fish Shellfish Immunol.">
        <title>Early steps in the European eel (Anguilla anguilla)-Vibrio vulnificus interaction in the gills: Role of the RtxA13 toxin.</title>
        <authorList>
            <person name="Callol A."/>
            <person name="Pajuelo D."/>
            <person name="Ebbesson L."/>
            <person name="Teles M."/>
            <person name="MacKenzie S."/>
            <person name="Amaro C."/>
        </authorList>
    </citation>
    <scope>NUCLEOTIDE SEQUENCE</scope>
</reference>
<evidence type="ECO:0000313" key="1">
    <source>
        <dbReference type="EMBL" id="JAH32213.1"/>
    </source>
</evidence>
<reference evidence="1" key="1">
    <citation type="submission" date="2014-11" db="EMBL/GenBank/DDBJ databases">
        <authorList>
            <person name="Amaro Gonzalez C."/>
        </authorList>
    </citation>
    <scope>NUCLEOTIDE SEQUENCE</scope>
</reference>
<protein>
    <submittedName>
        <fullName evidence="1">Uncharacterized protein</fullName>
    </submittedName>
</protein>
<organism evidence="1">
    <name type="scientific">Anguilla anguilla</name>
    <name type="common">European freshwater eel</name>
    <name type="synonym">Muraena anguilla</name>
    <dbReference type="NCBI Taxonomy" id="7936"/>
    <lineage>
        <taxon>Eukaryota</taxon>
        <taxon>Metazoa</taxon>
        <taxon>Chordata</taxon>
        <taxon>Craniata</taxon>
        <taxon>Vertebrata</taxon>
        <taxon>Euteleostomi</taxon>
        <taxon>Actinopterygii</taxon>
        <taxon>Neopterygii</taxon>
        <taxon>Teleostei</taxon>
        <taxon>Anguilliformes</taxon>
        <taxon>Anguillidae</taxon>
        <taxon>Anguilla</taxon>
    </lineage>
</organism>